<sequence length="545" mass="63484">MATLDSQWGKFSSQSMGGPATGHSTRGSSSLGGRMSGSRSDGLMQVAARLNGSTMSSGGKSNNFTSNLHGRFYENNTMEGSKLKKRQKKLDELRKQKKRAQMDAKREKQKIEWMENRLAMQEERRRKKAEEEMKLELGAARLQGLQRRKKAIRRVTEMRFQASQMEKVALYFQSSFRGRLGRDRFDDKRRERDNLLVAKIQAIIRGKINFTKIARQQVFMIQRRNELASRIQKRHRGNAGRQRFREAVDRRIFLSAARMQAMVRALRGRKLASIQKQFVEEKREIARRKALEEKLQAEAATKIQSITRRKQAGKRVSIARDFRIARSVLKMQSVLRGKLGRERARRRKELLEEEERELEEARLEALREQEEEERKARLKKEKEEMAAKLKEMEEKAKEKEKERKREELRRLVEAEEEEEERQEQERLKKLSKRKEGIKKEEKNDADFEEDDAAEEGLDDLEDGDFEEDDGVEKLDDLDDDDKDDISLLSDDGEDEDFEDGDEGGKEDAGDLLEIEIPPESVTADENVNTEDCFDTDVKESVNDIF</sequence>
<feature type="compositionally biased region" description="Acidic residues" evidence="2">
    <location>
        <begin position="490"/>
        <end position="501"/>
    </location>
</feature>
<dbReference type="SMART" id="SM00015">
    <property type="entry name" value="IQ"/>
    <property type="match status" value="4"/>
</dbReference>
<feature type="region of interest" description="Disordered" evidence="2">
    <location>
        <begin position="388"/>
        <end position="510"/>
    </location>
</feature>
<evidence type="ECO:0000256" key="1">
    <source>
        <dbReference type="SAM" id="Coils"/>
    </source>
</evidence>
<keyword evidence="4" id="KW-1185">Reference proteome</keyword>
<organism evidence="3 4">
    <name type="scientific">Triparma columacea</name>
    <dbReference type="NCBI Taxonomy" id="722753"/>
    <lineage>
        <taxon>Eukaryota</taxon>
        <taxon>Sar</taxon>
        <taxon>Stramenopiles</taxon>
        <taxon>Ochrophyta</taxon>
        <taxon>Bolidophyceae</taxon>
        <taxon>Parmales</taxon>
        <taxon>Triparmaceae</taxon>
        <taxon>Triparma</taxon>
    </lineage>
</organism>
<comment type="caution">
    <text evidence="3">The sequence shown here is derived from an EMBL/GenBank/DDBJ whole genome shotgun (WGS) entry which is preliminary data.</text>
</comment>
<feature type="compositionally biased region" description="Basic and acidic residues" evidence="2">
    <location>
        <begin position="388"/>
        <end position="413"/>
    </location>
</feature>
<dbReference type="AlphaFoldDB" id="A0A9W7G9V8"/>
<feature type="compositionally biased region" description="Polar residues" evidence="2">
    <location>
        <begin position="1"/>
        <end position="16"/>
    </location>
</feature>
<dbReference type="PROSITE" id="PS50096">
    <property type="entry name" value="IQ"/>
    <property type="match status" value="3"/>
</dbReference>
<dbReference type="OrthoDB" id="203779at2759"/>
<name>A0A9W7G9V8_9STRA</name>
<feature type="compositionally biased region" description="Basic and acidic residues" evidence="2">
    <location>
        <begin position="423"/>
        <end position="445"/>
    </location>
</feature>
<dbReference type="InterPro" id="IPR000048">
    <property type="entry name" value="IQ_motif_EF-hand-BS"/>
</dbReference>
<gene>
    <name evidence="3" type="ORF">TrCOL_g11492</name>
</gene>
<feature type="coiled-coil region" evidence="1">
    <location>
        <begin position="83"/>
        <end position="131"/>
    </location>
</feature>
<protein>
    <submittedName>
        <fullName evidence="3">Uncharacterized protein</fullName>
    </submittedName>
</protein>
<accession>A0A9W7G9V8</accession>
<feature type="region of interest" description="Disordered" evidence="2">
    <location>
        <begin position="1"/>
        <end position="40"/>
    </location>
</feature>
<dbReference type="Proteomes" id="UP001165065">
    <property type="component" value="Unassembled WGS sequence"/>
</dbReference>
<evidence type="ECO:0000313" key="4">
    <source>
        <dbReference type="Proteomes" id="UP001165065"/>
    </source>
</evidence>
<reference evidence="4" key="1">
    <citation type="journal article" date="2023" name="Commun. Biol.">
        <title>Genome analysis of Parmales, the sister group of diatoms, reveals the evolutionary specialization of diatoms from phago-mixotrophs to photoautotrophs.</title>
        <authorList>
            <person name="Ban H."/>
            <person name="Sato S."/>
            <person name="Yoshikawa S."/>
            <person name="Yamada K."/>
            <person name="Nakamura Y."/>
            <person name="Ichinomiya M."/>
            <person name="Sato N."/>
            <person name="Blanc-Mathieu R."/>
            <person name="Endo H."/>
            <person name="Kuwata A."/>
            <person name="Ogata H."/>
        </authorList>
    </citation>
    <scope>NUCLEOTIDE SEQUENCE [LARGE SCALE GENOMIC DNA]</scope>
</reference>
<proteinExistence type="predicted"/>
<dbReference type="EMBL" id="BRYA01000089">
    <property type="protein sequence ID" value="GMI38615.1"/>
    <property type="molecule type" value="Genomic_DNA"/>
</dbReference>
<feature type="compositionally biased region" description="Acidic residues" evidence="2">
    <location>
        <begin position="446"/>
        <end position="483"/>
    </location>
</feature>
<evidence type="ECO:0000256" key="2">
    <source>
        <dbReference type="SAM" id="MobiDB-lite"/>
    </source>
</evidence>
<feature type="compositionally biased region" description="Low complexity" evidence="2">
    <location>
        <begin position="22"/>
        <end position="40"/>
    </location>
</feature>
<evidence type="ECO:0000313" key="3">
    <source>
        <dbReference type="EMBL" id="GMI38615.1"/>
    </source>
</evidence>
<keyword evidence="1" id="KW-0175">Coiled coil</keyword>